<keyword evidence="2" id="KW-1185">Reference proteome</keyword>
<evidence type="ECO:0000313" key="2">
    <source>
        <dbReference type="Proteomes" id="UP000494365"/>
    </source>
</evidence>
<name>A0A6S7DBC0_9BURK</name>
<accession>A0A6S7DBC0</accession>
<dbReference type="EMBL" id="CADIKK010000029">
    <property type="protein sequence ID" value="CAB3800831.1"/>
    <property type="molecule type" value="Genomic_DNA"/>
</dbReference>
<proteinExistence type="predicted"/>
<gene>
    <name evidence="1" type="ORF">LMG28614_05257</name>
</gene>
<protein>
    <submittedName>
        <fullName evidence="1">Uncharacterized protein</fullName>
    </submittedName>
</protein>
<sequence length="104" mass="10787">MDTSNVQSTMRLAGALHKFWKDAPGCTASWGKRLLIISASAAIGAVGASLRRLALPSIASRATGACGSMSSPSQSTRVAALRSCLVRGCGCDAQMAQRTLSQFQ</sequence>
<organism evidence="1 2">
    <name type="scientific">Paraburkholderia ultramafica</name>
    <dbReference type="NCBI Taxonomy" id="1544867"/>
    <lineage>
        <taxon>Bacteria</taxon>
        <taxon>Pseudomonadati</taxon>
        <taxon>Pseudomonadota</taxon>
        <taxon>Betaproteobacteria</taxon>
        <taxon>Burkholderiales</taxon>
        <taxon>Burkholderiaceae</taxon>
        <taxon>Paraburkholderia</taxon>
    </lineage>
</organism>
<evidence type="ECO:0000313" key="1">
    <source>
        <dbReference type="EMBL" id="CAB3800831.1"/>
    </source>
</evidence>
<dbReference type="AlphaFoldDB" id="A0A6S7DBC0"/>
<reference evidence="1 2" key="1">
    <citation type="submission" date="2020-04" db="EMBL/GenBank/DDBJ databases">
        <authorList>
            <person name="De Canck E."/>
        </authorList>
    </citation>
    <scope>NUCLEOTIDE SEQUENCE [LARGE SCALE GENOMIC DNA]</scope>
    <source>
        <strain evidence="1 2">LMG 28614</strain>
    </source>
</reference>
<dbReference type="Proteomes" id="UP000494365">
    <property type="component" value="Unassembled WGS sequence"/>
</dbReference>